<gene>
    <name evidence="2" type="ORF">E5288_WYG015196</name>
</gene>
<sequence length="95" mass="10948">MQTVLRGDPRVTSAQIWDMVENPLKFAKIIPDLLPSLLKVSATMRSIMLSWPQLEQPNGIILEYEIRYYEKEHTGNVLTAKKLCTEKRSSEQESL</sequence>
<dbReference type="PROSITE" id="PS50853">
    <property type="entry name" value="FN3"/>
    <property type="match status" value="1"/>
</dbReference>
<dbReference type="EMBL" id="VBQZ03000149">
    <property type="protein sequence ID" value="MXQ95855.1"/>
    <property type="molecule type" value="Genomic_DNA"/>
</dbReference>
<reference evidence="2" key="1">
    <citation type="submission" date="2019-10" db="EMBL/GenBank/DDBJ databases">
        <title>The sequence and de novo assembly of the wild yak genome.</title>
        <authorList>
            <person name="Liu Y."/>
        </authorList>
    </citation>
    <scope>NUCLEOTIDE SEQUENCE [LARGE SCALE GENOMIC DNA]</scope>
    <source>
        <strain evidence="2">WY2019</strain>
    </source>
</reference>
<evidence type="ECO:0000313" key="3">
    <source>
        <dbReference type="Proteomes" id="UP000322234"/>
    </source>
</evidence>
<dbReference type="CDD" id="cd00063">
    <property type="entry name" value="FN3"/>
    <property type="match status" value="1"/>
</dbReference>
<dbReference type="Gene3D" id="2.60.40.10">
    <property type="entry name" value="Immunoglobulins"/>
    <property type="match status" value="1"/>
</dbReference>
<evidence type="ECO:0000313" key="2">
    <source>
        <dbReference type="EMBL" id="MXQ95855.1"/>
    </source>
</evidence>
<proteinExistence type="predicted"/>
<dbReference type="AlphaFoldDB" id="A0A6B0S1I9"/>
<dbReference type="SUPFAM" id="SSF49265">
    <property type="entry name" value="Fibronectin type III"/>
    <property type="match status" value="1"/>
</dbReference>
<organism evidence="2 3">
    <name type="scientific">Bos mutus</name>
    <name type="common">wild yak</name>
    <dbReference type="NCBI Taxonomy" id="72004"/>
    <lineage>
        <taxon>Eukaryota</taxon>
        <taxon>Metazoa</taxon>
        <taxon>Chordata</taxon>
        <taxon>Craniata</taxon>
        <taxon>Vertebrata</taxon>
        <taxon>Euteleostomi</taxon>
        <taxon>Mammalia</taxon>
        <taxon>Eutheria</taxon>
        <taxon>Laurasiatheria</taxon>
        <taxon>Artiodactyla</taxon>
        <taxon>Ruminantia</taxon>
        <taxon>Pecora</taxon>
        <taxon>Bovidae</taxon>
        <taxon>Bovinae</taxon>
        <taxon>Bos</taxon>
    </lineage>
</organism>
<dbReference type="InterPro" id="IPR003961">
    <property type="entry name" value="FN3_dom"/>
</dbReference>
<comment type="caution">
    <text evidence="2">The sequence shown here is derived from an EMBL/GenBank/DDBJ whole genome shotgun (WGS) entry which is preliminary data.</text>
</comment>
<dbReference type="InterPro" id="IPR013783">
    <property type="entry name" value="Ig-like_fold"/>
</dbReference>
<keyword evidence="3" id="KW-1185">Reference proteome</keyword>
<dbReference type="InterPro" id="IPR036116">
    <property type="entry name" value="FN3_sf"/>
</dbReference>
<protein>
    <recommendedName>
        <fullName evidence="1">Fibronectin type-III domain-containing protein</fullName>
    </recommendedName>
</protein>
<feature type="domain" description="Fibronectin type-III" evidence="1">
    <location>
        <begin position="34"/>
        <end position="95"/>
    </location>
</feature>
<dbReference type="Proteomes" id="UP000322234">
    <property type="component" value="Unassembled WGS sequence"/>
</dbReference>
<name>A0A6B0S1I9_9CETA</name>
<evidence type="ECO:0000259" key="1">
    <source>
        <dbReference type="PROSITE" id="PS50853"/>
    </source>
</evidence>
<accession>A0A6B0S1I9</accession>